<name>A0A139B097_GONPJ</name>
<feature type="region of interest" description="Disordered" evidence="1">
    <location>
        <begin position="180"/>
        <end position="304"/>
    </location>
</feature>
<feature type="region of interest" description="Disordered" evidence="1">
    <location>
        <begin position="87"/>
        <end position="156"/>
    </location>
</feature>
<evidence type="ECO:0000256" key="1">
    <source>
        <dbReference type="SAM" id="MobiDB-lite"/>
    </source>
</evidence>
<feature type="compositionally biased region" description="Basic and acidic residues" evidence="1">
    <location>
        <begin position="397"/>
        <end position="407"/>
    </location>
</feature>
<evidence type="ECO:0000313" key="2">
    <source>
        <dbReference type="EMBL" id="KXS22125.1"/>
    </source>
</evidence>
<sequence length="428" mass="46176">MTDSQTSPEPVDDAKRSLEDRNSKKRSGNPDEADSLTGQLGLSGALPMKRKRTARWGPAPDTSDTEGLGGVWAMYKAVDLSDGELAKVDPPLAVPETAPSQTPGGHGDAVLSETQSASNANQKRKRLVSESGCGNEEGTTGPDKRGRWALGEEPALCDGDKAAEINSLVPEKQAEDLAICSGSSTQSLNDGPCETNSAPTPPDSFDVREPSVEVDEKCTTPSQNEDESPATTLLKRKREPSQEIAALDEITTTSSATQHNNRPKGPLSQSVNATTRPPPSPPIEVPPPPPPVEKRGAPPVETRANLPPLQLTENLRKKNIIIHRNLCAAWESVQRSRIKREKEAQALSDYGITVRQPPRTITVVPFPGDPLLTPTSTEAEVVAYYFEQARLEHEKKLNKVAGNKEDQGPLEEGEVPQTNRKKKQVQGI</sequence>
<feature type="compositionally biased region" description="Polar residues" evidence="1">
    <location>
        <begin position="250"/>
        <end position="260"/>
    </location>
</feature>
<feature type="region of interest" description="Disordered" evidence="1">
    <location>
        <begin position="397"/>
        <end position="428"/>
    </location>
</feature>
<accession>A0A139B097</accession>
<dbReference type="EMBL" id="KQ965731">
    <property type="protein sequence ID" value="KXS22125.1"/>
    <property type="molecule type" value="Genomic_DNA"/>
</dbReference>
<feature type="compositionally biased region" description="Basic residues" evidence="1">
    <location>
        <begin position="419"/>
        <end position="428"/>
    </location>
</feature>
<proteinExistence type="predicted"/>
<evidence type="ECO:0000313" key="3">
    <source>
        <dbReference type="Proteomes" id="UP000070544"/>
    </source>
</evidence>
<feature type="compositionally biased region" description="Polar residues" evidence="1">
    <location>
        <begin position="181"/>
        <end position="198"/>
    </location>
</feature>
<dbReference type="Proteomes" id="UP000070544">
    <property type="component" value="Unassembled WGS sequence"/>
</dbReference>
<feature type="compositionally biased region" description="Basic and acidic residues" evidence="1">
    <location>
        <begin position="205"/>
        <end position="218"/>
    </location>
</feature>
<keyword evidence="3" id="KW-1185">Reference proteome</keyword>
<dbReference type="AlphaFoldDB" id="A0A139B097"/>
<protein>
    <submittedName>
        <fullName evidence="2">Uncharacterized protein</fullName>
    </submittedName>
</protein>
<feature type="compositionally biased region" description="Pro residues" evidence="1">
    <location>
        <begin position="276"/>
        <end position="291"/>
    </location>
</feature>
<organism evidence="2 3">
    <name type="scientific">Gonapodya prolifera (strain JEL478)</name>
    <name type="common">Monoblepharis prolifera</name>
    <dbReference type="NCBI Taxonomy" id="1344416"/>
    <lineage>
        <taxon>Eukaryota</taxon>
        <taxon>Fungi</taxon>
        <taxon>Fungi incertae sedis</taxon>
        <taxon>Chytridiomycota</taxon>
        <taxon>Chytridiomycota incertae sedis</taxon>
        <taxon>Monoblepharidomycetes</taxon>
        <taxon>Monoblepharidales</taxon>
        <taxon>Gonapodyaceae</taxon>
        <taxon>Gonapodya</taxon>
    </lineage>
</organism>
<reference evidence="2 3" key="1">
    <citation type="journal article" date="2015" name="Genome Biol. Evol.">
        <title>Phylogenomic analyses indicate that early fungi evolved digesting cell walls of algal ancestors of land plants.</title>
        <authorList>
            <person name="Chang Y."/>
            <person name="Wang S."/>
            <person name="Sekimoto S."/>
            <person name="Aerts A.L."/>
            <person name="Choi C."/>
            <person name="Clum A."/>
            <person name="LaButti K.M."/>
            <person name="Lindquist E.A."/>
            <person name="Yee Ngan C."/>
            <person name="Ohm R.A."/>
            <person name="Salamov A.A."/>
            <person name="Grigoriev I.V."/>
            <person name="Spatafora J.W."/>
            <person name="Berbee M.L."/>
        </authorList>
    </citation>
    <scope>NUCLEOTIDE SEQUENCE [LARGE SCALE GENOMIC DNA]</scope>
    <source>
        <strain evidence="2 3">JEL478</strain>
    </source>
</reference>
<gene>
    <name evidence="2" type="ORF">M427DRAFT_65199</name>
</gene>
<feature type="compositionally biased region" description="Polar residues" evidence="1">
    <location>
        <begin position="112"/>
        <end position="121"/>
    </location>
</feature>
<feature type="compositionally biased region" description="Basic and acidic residues" evidence="1">
    <location>
        <begin position="12"/>
        <end position="22"/>
    </location>
</feature>
<feature type="region of interest" description="Disordered" evidence="1">
    <location>
        <begin position="1"/>
        <end position="70"/>
    </location>
</feature>